<name>A0A382D3D7_9ZZZZ</name>
<accession>A0A382D3D7</accession>
<proteinExistence type="predicted"/>
<feature type="non-terminal residue" evidence="1">
    <location>
        <position position="146"/>
    </location>
</feature>
<dbReference type="InterPro" id="IPR001130">
    <property type="entry name" value="TatD-like"/>
</dbReference>
<protein>
    <submittedName>
        <fullName evidence="1">Uncharacterized protein</fullName>
    </submittedName>
</protein>
<evidence type="ECO:0000313" key="1">
    <source>
        <dbReference type="EMBL" id="SVB32940.1"/>
    </source>
</evidence>
<dbReference type="Gene3D" id="3.20.20.140">
    <property type="entry name" value="Metal-dependent hydrolases"/>
    <property type="match status" value="1"/>
</dbReference>
<dbReference type="SUPFAM" id="SSF51556">
    <property type="entry name" value="Metallo-dependent hydrolases"/>
    <property type="match status" value="1"/>
</dbReference>
<dbReference type="GO" id="GO:0016788">
    <property type="term" value="F:hydrolase activity, acting on ester bonds"/>
    <property type="evidence" value="ECO:0007669"/>
    <property type="project" value="InterPro"/>
</dbReference>
<dbReference type="PANTHER" id="PTHR46124:SF2">
    <property type="entry name" value="D-AMINOACYL-TRNA DEACYLASE"/>
    <property type="match status" value="1"/>
</dbReference>
<dbReference type="AlphaFoldDB" id="A0A382D3D7"/>
<dbReference type="PANTHER" id="PTHR46124">
    <property type="entry name" value="D-AMINOACYL-TRNA DEACYLASE"/>
    <property type="match status" value="1"/>
</dbReference>
<sequence>MNFYSLKNNFNELILNSKNNNLTSILTINTDPKEFNDHLNLIKKYKSIYISYGLHPENVSNHTVFTKDDILLNCKNKKVIAIGETGLDFYHSIQFKKKQYDVFETHIQASIENQLPLIIHQRNSENEIIEVLKSYQKEYFLPIVFH</sequence>
<reference evidence="1" key="1">
    <citation type="submission" date="2018-05" db="EMBL/GenBank/DDBJ databases">
        <authorList>
            <person name="Lanie J.A."/>
            <person name="Ng W.-L."/>
            <person name="Kazmierczak K.M."/>
            <person name="Andrzejewski T.M."/>
            <person name="Davidsen T.M."/>
            <person name="Wayne K.J."/>
            <person name="Tettelin H."/>
            <person name="Glass J.I."/>
            <person name="Rusch D."/>
            <person name="Podicherti R."/>
            <person name="Tsui H.-C.T."/>
            <person name="Winkler M.E."/>
        </authorList>
    </citation>
    <scope>NUCLEOTIDE SEQUENCE</scope>
</reference>
<dbReference type="EMBL" id="UINC01037444">
    <property type="protein sequence ID" value="SVB32940.1"/>
    <property type="molecule type" value="Genomic_DNA"/>
</dbReference>
<dbReference type="Pfam" id="PF01026">
    <property type="entry name" value="TatD_DNase"/>
    <property type="match status" value="1"/>
</dbReference>
<gene>
    <name evidence="1" type="ORF">METZ01_LOCUS185794</name>
</gene>
<dbReference type="InterPro" id="IPR032466">
    <property type="entry name" value="Metal_Hydrolase"/>
</dbReference>
<organism evidence="1">
    <name type="scientific">marine metagenome</name>
    <dbReference type="NCBI Taxonomy" id="408172"/>
    <lineage>
        <taxon>unclassified sequences</taxon>
        <taxon>metagenomes</taxon>
        <taxon>ecological metagenomes</taxon>
    </lineage>
</organism>